<dbReference type="GO" id="GO:0008180">
    <property type="term" value="C:COP9 signalosome"/>
    <property type="evidence" value="ECO:0007669"/>
    <property type="project" value="UniProtKB-KW"/>
</dbReference>
<feature type="domain" description="PCI" evidence="4">
    <location>
        <begin position="1"/>
        <end position="137"/>
    </location>
</feature>
<comment type="caution">
    <text evidence="5">The sequence shown here is derived from an EMBL/GenBank/DDBJ whole genome shotgun (WGS) entry which is preliminary data.</text>
</comment>
<reference evidence="5 6" key="1">
    <citation type="journal article" date="2023" name="Elife">
        <title>Identification of key yeast species and microbe-microbe interactions impacting larval growth of Drosophila in the wild.</title>
        <authorList>
            <person name="Mure A."/>
            <person name="Sugiura Y."/>
            <person name="Maeda R."/>
            <person name="Honda K."/>
            <person name="Sakurai N."/>
            <person name="Takahashi Y."/>
            <person name="Watada M."/>
            <person name="Katoh T."/>
            <person name="Gotoh A."/>
            <person name="Gotoh Y."/>
            <person name="Taniguchi I."/>
            <person name="Nakamura K."/>
            <person name="Hayashi T."/>
            <person name="Katayama T."/>
            <person name="Uemura T."/>
            <person name="Hattori Y."/>
        </authorList>
    </citation>
    <scope>NUCLEOTIDE SEQUENCE [LARGE SCALE GENOMIC DNA]</scope>
    <source>
        <strain evidence="5 6">SC-9</strain>
    </source>
</reference>
<keyword evidence="2" id="KW-0736">Signalosome</keyword>
<name>A0AAV5QPY0_9ASCO</name>
<dbReference type="InterPro" id="IPR045237">
    <property type="entry name" value="COPS7/eIF3m"/>
</dbReference>
<accession>A0AAV5QPY0</accession>
<proteinExistence type="inferred from homology"/>
<feature type="compositionally biased region" description="Polar residues" evidence="3">
    <location>
        <begin position="198"/>
        <end position="208"/>
    </location>
</feature>
<dbReference type="GeneID" id="90074596"/>
<dbReference type="InterPro" id="IPR000717">
    <property type="entry name" value="PCI_dom"/>
</dbReference>
<comment type="similarity">
    <text evidence="1">Belongs to the CSN7/EIF3M family. CSN7 subfamily.</text>
</comment>
<organism evidence="5 6">
    <name type="scientific">Saccharomycopsis crataegensis</name>
    <dbReference type="NCBI Taxonomy" id="43959"/>
    <lineage>
        <taxon>Eukaryota</taxon>
        <taxon>Fungi</taxon>
        <taxon>Dikarya</taxon>
        <taxon>Ascomycota</taxon>
        <taxon>Saccharomycotina</taxon>
        <taxon>Saccharomycetes</taxon>
        <taxon>Saccharomycopsidaceae</taxon>
        <taxon>Saccharomycopsis</taxon>
    </lineage>
</organism>
<dbReference type="Pfam" id="PF01399">
    <property type="entry name" value="PCI"/>
    <property type="match status" value="1"/>
</dbReference>
<dbReference type="PROSITE" id="PS50250">
    <property type="entry name" value="PCI"/>
    <property type="match status" value="1"/>
</dbReference>
<evidence type="ECO:0000259" key="4">
    <source>
        <dbReference type="PROSITE" id="PS50250"/>
    </source>
</evidence>
<dbReference type="PANTHER" id="PTHR15350">
    <property type="entry name" value="COP9 SIGNALOSOME COMPLEX SUBUNIT 7/DENDRITIC CELL PROTEIN GA17"/>
    <property type="match status" value="1"/>
</dbReference>
<protein>
    <recommendedName>
        <fullName evidence="4">PCI domain-containing protein</fullName>
    </recommendedName>
</protein>
<evidence type="ECO:0000313" key="6">
    <source>
        <dbReference type="Proteomes" id="UP001360560"/>
    </source>
</evidence>
<dbReference type="Proteomes" id="UP001360560">
    <property type="component" value="Unassembled WGS sequence"/>
</dbReference>
<sequence length="218" mass="24742">MQSEIDALLSSPFIWNYGTILNNAAASKHFTGQEMKLLEVFSYGAYNDYVNNHPSLPQLSPSATLKLRELTLLKCIKKHFTTYSNRISYSILLDAIGLPSDEVVLLENSLKHLIYQRLIQGKLDEVSQCLKVTEMNFMEDIHSGEVDLQVLNPKEVKNVCYLLSALEEFKIKVTKHASQVLEIREGVDNLEINDEPLSESNAEQTPVERTSKKRKQGE</sequence>
<dbReference type="SMART" id="SM00088">
    <property type="entry name" value="PINT"/>
    <property type="match status" value="1"/>
</dbReference>
<dbReference type="EMBL" id="BTFZ01000011">
    <property type="protein sequence ID" value="GMM36621.1"/>
    <property type="molecule type" value="Genomic_DNA"/>
</dbReference>
<gene>
    <name evidence="5" type="ORF">DASC09_039460</name>
</gene>
<evidence type="ECO:0000256" key="3">
    <source>
        <dbReference type="SAM" id="MobiDB-lite"/>
    </source>
</evidence>
<feature type="region of interest" description="Disordered" evidence="3">
    <location>
        <begin position="192"/>
        <end position="218"/>
    </location>
</feature>
<dbReference type="RefSeq" id="XP_064853617.1">
    <property type="nucleotide sequence ID" value="XM_064997545.1"/>
</dbReference>
<dbReference type="PANTHER" id="PTHR15350:SF5">
    <property type="entry name" value="COP9 SIGNALOSOME COMPLEX SUBUNIT 7"/>
    <property type="match status" value="1"/>
</dbReference>
<dbReference type="AlphaFoldDB" id="A0AAV5QPY0"/>
<keyword evidence="6" id="KW-1185">Reference proteome</keyword>
<evidence type="ECO:0000313" key="5">
    <source>
        <dbReference type="EMBL" id="GMM36621.1"/>
    </source>
</evidence>
<evidence type="ECO:0000256" key="1">
    <source>
        <dbReference type="ARBA" id="ARBA00008482"/>
    </source>
</evidence>
<evidence type="ECO:0000256" key="2">
    <source>
        <dbReference type="ARBA" id="ARBA00022790"/>
    </source>
</evidence>